<dbReference type="InterPro" id="IPR002048">
    <property type="entry name" value="EF_hand_dom"/>
</dbReference>
<keyword evidence="7" id="KW-1185">Reference proteome</keyword>
<name>A0AAV8CIU6_9POAL</name>
<sequence length="248" mass="28525">MEACLWFAIFFICGLINTYLFFFFSSKNLFSWFCSLIPLFFTPKSSIQKTTKKEHIEPQGSNGDLDPETLFSTFDKDGDGYITSKELEEPFMKLRLFTSSKEAQSEICKVDTNKDGLINLEEFRKLYHSVLGVNCDEKQEISIKKVADVEYDDEEREQEERELKGAFDIFDKNGDGMISAEELREILMAFELKKGERIEDCIDMISKVDMDGDGMVNFEEFKRMMAFKGGKDDSSKEANIMGLSTVPF</sequence>
<dbReference type="PROSITE" id="PS00018">
    <property type="entry name" value="EF_HAND_1"/>
    <property type="match status" value="4"/>
</dbReference>
<evidence type="ECO:0000256" key="2">
    <source>
        <dbReference type="ARBA" id="ARBA00022737"/>
    </source>
</evidence>
<feature type="domain" description="EF-hand" evidence="5">
    <location>
        <begin position="158"/>
        <end position="193"/>
    </location>
</feature>
<evidence type="ECO:0000313" key="6">
    <source>
        <dbReference type="EMBL" id="KAJ4754392.1"/>
    </source>
</evidence>
<feature type="domain" description="EF-hand" evidence="5">
    <location>
        <begin position="196"/>
        <end position="231"/>
    </location>
</feature>
<feature type="transmembrane region" description="Helical" evidence="4">
    <location>
        <begin position="6"/>
        <end position="24"/>
    </location>
</feature>
<dbReference type="EMBL" id="JAMFTS010000005">
    <property type="protein sequence ID" value="KAJ4754392.1"/>
    <property type="molecule type" value="Genomic_DNA"/>
</dbReference>
<dbReference type="GO" id="GO:0005509">
    <property type="term" value="F:calcium ion binding"/>
    <property type="evidence" value="ECO:0007669"/>
    <property type="project" value="InterPro"/>
</dbReference>
<dbReference type="Proteomes" id="UP001140206">
    <property type="component" value="Chromosome 5"/>
</dbReference>
<dbReference type="InterPro" id="IPR018247">
    <property type="entry name" value="EF_Hand_1_Ca_BS"/>
</dbReference>
<dbReference type="CDD" id="cd00051">
    <property type="entry name" value="EFh"/>
    <property type="match status" value="2"/>
</dbReference>
<feature type="domain" description="EF-hand" evidence="5">
    <location>
        <begin position="62"/>
        <end position="97"/>
    </location>
</feature>
<dbReference type="PANTHER" id="PTHR10891">
    <property type="entry name" value="EF-HAND CALCIUM-BINDING DOMAIN CONTAINING PROTEIN"/>
    <property type="match status" value="1"/>
</dbReference>
<keyword evidence="2" id="KW-0677">Repeat</keyword>
<accession>A0AAV8CIU6</accession>
<keyword evidence="3" id="KW-0106">Calcium</keyword>
<keyword evidence="4" id="KW-0812">Transmembrane</keyword>
<dbReference type="Pfam" id="PF13499">
    <property type="entry name" value="EF-hand_7"/>
    <property type="match status" value="2"/>
</dbReference>
<dbReference type="SUPFAM" id="SSF47473">
    <property type="entry name" value="EF-hand"/>
    <property type="match status" value="1"/>
</dbReference>
<evidence type="ECO:0000259" key="5">
    <source>
        <dbReference type="PROSITE" id="PS50222"/>
    </source>
</evidence>
<evidence type="ECO:0000313" key="7">
    <source>
        <dbReference type="Proteomes" id="UP001140206"/>
    </source>
</evidence>
<dbReference type="FunFam" id="1.10.238.10:FF:000001">
    <property type="entry name" value="Calmodulin 1"/>
    <property type="match status" value="1"/>
</dbReference>
<dbReference type="InterPro" id="IPR039647">
    <property type="entry name" value="EF_hand_pair_protein_CML-like"/>
</dbReference>
<dbReference type="SMART" id="SM00054">
    <property type="entry name" value="EFh"/>
    <property type="match status" value="4"/>
</dbReference>
<reference evidence="6" key="1">
    <citation type="submission" date="2022-08" db="EMBL/GenBank/DDBJ databases">
        <authorList>
            <person name="Marques A."/>
        </authorList>
    </citation>
    <scope>NUCLEOTIDE SEQUENCE</scope>
    <source>
        <strain evidence="6">RhyPub2mFocal</strain>
        <tissue evidence="6">Leaves</tissue>
    </source>
</reference>
<evidence type="ECO:0000256" key="4">
    <source>
        <dbReference type="SAM" id="Phobius"/>
    </source>
</evidence>
<feature type="domain" description="EF-hand" evidence="5">
    <location>
        <begin position="98"/>
        <end position="133"/>
    </location>
</feature>
<dbReference type="AlphaFoldDB" id="A0AAV8CIU6"/>
<protein>
    <submittedName>
        <fullName evidence="6">EF hand calcium-binding family protein</fullName>
    </submittedName>
</protein>
<comment type="caution">
    <text evidence="6">The sequence shown here is derived from an EMBL/GenBank/DDBJ whole genome shotgun (WGS) entry which is preliminary data.</text>
</comment>
<evidence type="ECO:0000256" key="3">
    <source>
        <dbReference type="ARBA" id="ARBA00022837"/>
    </source>
</evidence>
<dbReference type="Gene3D" id="1.10.238.10">
    <property type="entry name" value="EF-hand"/>
    <property type="match status" value="2"/>
</dbReference>
<proteinExistence type="predicted"/>
<keyword evidence="4" id="KW-1133">Transmembrane helix</keyword>
<dbReference type="InterPro" id="IPR011992">
    <property type="entry name" value="EF-hand-dom_pair"/>
</dbReference>
<organism evidence="6 7">
    <name type="scientific">Rhynchospora pubera</name>
    <dbReference type="NCBI Taxonomy" id="906938"/>
    <lineage>
        <taxon>Eukaryota</taxon>
        <taxon>Viridiplantae</taxon>
        <taxon>Streptophyta</taxon>
        <taxon>Embryophyta</taxon>
        <taxon>Tracheophyta</taxon>
        <taxon>Spermatophyta</taxon>
        <taxon>Magnoliopsida</taxon>
        <taxon>Liliopsida</taxon>
        <taxon>Poales</taxon>
        <taxon>Cyperaceae</taxon>
        <taxon>Cyperoideae</taxon>
        <taxon>Rhynchosporeae</taxon>
        <taxon>Rhynchospora</taxon>
    </lineage>
</organism>
<keyword evidence="4" id="KW-0472">Membrane</keyword>
<evidence type="ECO:0000256" key="1">
    <source>
        <dbReference type="ARBA" id="ARBA00022723"/>
    </source>
</evidence>
<keyword evidence="1" id="KW-0479">Metal-binding</keyword>
<dbReference type="PROSITE" id="PS50222">
    <property type="entry name" value="EF_HAND_2"/>
    <property type="match status" value="4"/>
</dbReference>
<gene>
    <name evidence="6" type="ORF">LUZ62_088797</name>
</gene>